<feature type="compositionally biased region" description="Polar residues" evidence="1">
    <location>
        <begin position="11"/>
        <end position="20"/>
    </location>
</feature>
<organism evidence="2 3">
    <name type="scientific">Clunio marinus</name>
    <dbReference type="NCBI Taxonomy" id="568069"/>
    <lineage>
        <taxon>Eukaryota</taxon>
        <taxon>Metazoa</taxon>
        <taxon>Ecdysozoa</taxon>
        <taxon>Arthropoda</taxon>
        <taxon>Hexapoda</taxon>
        <taxon>Insecta</taxon>
        <taxon>Pterygota</taxon>
        <taxon>Neoptera</taxon>
        <taxon>Endopterygota</taxon>
        <taxon>Diptera</taxon>
        <taxon>Nematocera</taxon>
        <taxon>Chironomoidea</taxon>
        <taxon>Chironomidae</taxon>
        <taxon>Clunio</taxon>
    </lineage>
</organism>
<feature type="region of interest" description="Disordered" evidence="1">
    <location>
        <begin position="1"/>
        <end position="20"/>
    </location>
</feature>
<protein>
    <submittedName>
        <fullName evidence="2">CLUMA_CG003165, isoform A</fullName>
    </submittedName>
</protein>
<evidence type="ECO:0000313" key="2">
    <source>
        <dbReference type="EMBL" id="CRK89417.1"/>
    </source>
</evidence>
<gene>
    <name evidence="2" type="ORF">CLUMA_CG003165</name>
</gene>
<reference evidence="2 3" key="1">
    <citation type="submission" date="2015-04" db="EMBL/GenBank/DDBJ databases">
        <authorList>
            <person name="Syromyatnikov M.Y."/>
            <person name="Popov V.N."/>
        </authorList>
    </citation>
    <scope>NUCLEOTIDE SEQUENCE [LARGE SCALE GENOMIC DNA]</scope>
</reference>
<evidence type="ECO:0000256" key="1">
    <source>
        <dbReference type="SAM" id="MobiDB-lite"/>
    </source>
</evidence>
<proteinExistence type="predicted"/>
<name>A0A1J1HTA0_9DIPT</name>
<accession>A0A1J1HTA0</accession>
<dbReference type="Proteomes" id="UP000183832">
    <property type="component" value="Unassembled WGS sequence"/>
</dbReference>
<sequence length="75" mass="8663">MDLMSALCSDDYNQPNSESATLKLKSRPQSKLINKAVEMAYTECSINRQSSTFCEKKVTFKKRLRPSMSWKRILV</sequence>
<evidence type="ECO:0000313" key="3">
    <source>
        <dbReference type="Proteomes" id="UP000183832"/>
    </source>
</evidence>
<dbReference type="AlphaFoldDB" id="A0A1J1HTA0"/>
<keyword evidence="3" id="KW-1185">Reference proteome</keyword>
<feature type="non-terminal residue" evidence="2">
    <location>
        <position position="75"/>
    </location>
</feature>
<dbReference type="EMBL" id="CVRI01000012">
    <property type="protein sequence ID" value="CRK89417.1"/>
    <property type="molecule type" value="Genomic_DNA"/>
</dbReference>